<accession>A0A2P2PZZ8</accession>
<sequence>MICLKPNLHFKPCVELTWWSRKFYKSGDGICSLVNVWFAVLWIDLRLMVL</sequence>
<dbReference type="AlphaFoldDB" id="A0A2P2PZZ8"/>
<proteinExistence type="predicted"/>
<organism evidence="1">
    <name type="scientific">Rhizophora mucronata</name>
    <name type="common">Asiatic mangrove</name>
    <dbReference type="NCBI Taxonomy" id="61149"/>
    <lineage>
        <taxon>Eukaryota</taxon>
        <taxon>Viridiplantae</taxon>
        <taxon>Streptophyta</taxon>
        <taxon>Embryophyta</taxon>
        <taxon>Tracheophyta</taxon>
        <taxon>Spermatophyta</taxon>
        <taxon>Magnoliopsida</taxon>
        <taxon>eudicotyledons</taxon>
        <taxon>Gunneridae</taxon>
        <taxon>Pentapetalae</taxon>
        <taxon>rosids</taxon>
        <taxon>fabids</taxon>
        <taxon>Malpighiales</taxon>
        <taxon>Rhizophoraceae</taxon>
        <taxon>Rhizophora</taxon>
    </lineage>
</organism>
<evidence type="ECO:0000313" key="1">
    <source>
        <dbReference type="EMBL" id="MBX60298.1"/>
    </source>
</evidence>
<name>A0A2P2PZZ8_RHIMU</name>
<reference evidence="1" key="1">
    <citation type="submission" date="2018-02" db="EMBL/GenBank/DDBJ databases">
        <title>Rhizophora mucronata_Transcriptome.</title>
        <authorList>
            <person name="Meera S.P."/>
            <person name="Sreeshan A."/>
            <person name="Augustine A."/>
        </authorList>
    </citation>
    <scope>NUCLEOTIDE SEQUENCE</scope>
    <source>
        <tissue evidence="1">Leaf</tissue>
    </source>
</reference>
<protein>
    <submittedName>
        <fullName evidence="1">Uncharacterized protein</fullName>
    </submittedName>
</protein>
<dbReference type="EMBL" id="GGEC01079814">
    <property type="protein sequence ID" value="MBX60298.1"/>
    <property type="molecule type" value="Transcribed_RNA"/>
</dbReference>